<keyword evidence="4 5" id="KW-0472">Membrane</keyword>
<accession>A0AB34ICZ0</accession>
<evidence type="ECO:0000313" key="8">
    <source>
        <dbReference type="Proteomes" id="UP001515480"/>
    </source>
</evidence>
<dbReference type="InterPro" id="IPR013057">
    <property type="entry name" value="AA_transpt_TM"/>
</dbReference>
<evidence type="ECO:0000259" key="6">
    <source>
        <dbReference type="Pfam" id="PF01490"/>
    </source>
</evidence>
<feature type="transmembrane region" description="Helical" evidence="5">
    <location>
        <begin position="450"/>
        <end position="471"/>
    </location>
</feature>
<name>A0AB34ICZ0_PRYPA</name>
<evidence type="ECO:0000256" key="1">
    <source>
        <dbReference type="ARBA" id="ARBA00004141"/>
    </source>
</evidence>
<evidence type="ECO:0000256" key="5">
    <source>
        <dbReference type="SAM" id="Phobius"/>
    </source>
</evidence>
<keyword evidence="3 5" id="KW-1133">Transmembrane helix</keyword>
<keyword evidence="2 5" id="KW-0812">Transmembrane</keyword>
<dbReference type="Proteomes" id="UP001515480">
    <property type="component" value="Unassembled WGS sequence"/>
</dbReference>
<dbReference type="EMBL" id="JBGBPQ010000031">
    <property type="protein sequence ID" value="KAL1495698.1"/>
    <property type="molecule type" value="Genomic_DNA"/>
</dbReference>
<feature type="transmembrane region" description="Helical" evidence="5">
    <location>
        <begin position="187"/>
        <end position="207"/>
    </location>
</feature>
<reference evidence="7 8" key="1">
    <citation type="journal article" date="2024" name="Science">
        <title>Giant polyketide synthase enzymes in the biosynthesis of giant marine polyether toxins.</title>
        <authorList>
            <person name="Fallon T.R."/>
            <person name="Shende V.V."/>
            <person name="Wierzbicki I.H."/>
            <person name="Pendleton A.L."/>
            <person name="Watervoot N.F."/>
            <person name="Auber R.P."/>
            <person name="Gonzalez D.J."/>
            <person name="Wisecaver J.H."/>
            <person name="Moore B.S."/>
        </authorList>
    </citation>
    <scope>NUCLEOTIDE SEQUENCE [LARGE SCALE GENOMIC DNA]</scope>
    <source>
        <strain evidence="7 8">12B1</strain>
    </source>
</reference>
<gene>
    <name evidence="7" type="ORF">AB1Y20_016561</name>
</gene>
<dbReference type="Pfam" id="PF01490">
    <property type="entry name" value="Aa_trans"/>
    <property type="match status" value="1"/>
</dbReference>
<feature type="transmembrane region" description="Helical" evidence="5">
    <location>
        <begin position="62"/>
        <end position="84"/>
    </location>
</feature>
<dbReference type="PANTHER" id="PTHR22950:SF702">
    <property type="entry name" value="AMINO ACID TRANSPORTER PROTEIN"/>
    <property type="match status" value="1"/>
</dbReference>
<feature type="domain" description="Amino acid transporter transmembrane" evidence="6">
    <location>
        <begin position="37"/>
        <end position="430"/>
    </location>
</feature>
<keyword evidence="8" id="KW-1185">Reference proteome</keyword>
<comment type="caution">
    <text evidence="7">The sequence shown here is derived from an EMBL/GenBank/DDBJ whole genome shotgun (WGS) entry which is preliminary data.</text>
</comment>
<dbReference type="PANTHER" id="PTHR22950">
    <property type="entry name" value="AMINO ACID TRANSPORTER"/>
    <property type="match status" value="1"/>
</dbReference>
<proteinExistence type="predicted"/>
<feature type="transmembrane region" description="Helical" evidence="5">
    <location>
        <begin position="105"/>
        <end position="127"/>
    </location>
</feature>
<dbReference type="GO" id="GO:0016020">
    <property type="term" value="C:membrane"/>
    <property type="evidence" value="ECO:0007669"/>
    <property type="project" value="UniProtKB-SubCell"/>
</dbReference>
<feature type="transmembrane region" description="Helical" evidence="5">
    <location>
        <begin position="133"/>
        <end position="151"/>
    </location>
</feature>
<dbReference type="GO" id="GO:0015179">
    <property type="term" value="F:L-amino acid transmembrane transporter activity"/>
    <property type="evidence" value="ECO:0007669"/>
    <property type="project" value="TreeGrafter"/>
</dbReference>
<feature type="transmembrane region" description="Helical" evidence="5">
    <location>
        <begin position="408"/>
        <end position="429"/>
    </location>
</feature>
<evidence type="ECO:0000313" key="7">
    <source>
        <dbReference type="EMBL" id="KAL1495698.1"/>
    </source>
</evidence>
<evidence type="ECO:0000256" key="4">
    <source>
        <dbReference type="ARBA" id="ARBA00023136"/>
    </source>
</evidence>
<feature type="transmembrane region" description="Helical" evidence="5">
    <location>
        <begin position="158"/>
        <end position="181"/>
    </location>
</feature>
<evidence type="ECO:0000256" key="3">
    <source>
        <dbReference type="ARBA" id="ARBA00022989"/>
    </source>
</evidence>
<comment type="subcellular location">
    <subcellularLocation>
        <location evidence="1">Membrane</location>
        <topology evidence="1">Multi-pass membrane protein</topology>
    </subcellularLocation>
</comment>
<feature type="transmembrane region" description="Helical" evidence="5">
    <location>
        <begin position="293"/>
        <end position="313"/>
    </location>
</feature>
<dbReference type="AlphaFoldDB" id="A0AB34ICZ0"/>
<protein>
    <recommendedName>
        <fullName evidence="6">Amino acid transporter transmembrane domain-containing protein</fullName>
    </recommendedName>
</protein>
<feature type="transmembrane region" description="Helical" evidence="5">
    <location>
        <begin position="333"/>
        <end position="353"/>
    </location>
</feature>
<organism evidence="7 8">
    <name type="scientific">Prymnesium parvum</name>
    <name type="common">Toxic golden alga</name>
    <dbReference type="NCBI Taxonomy" id="97485"/>
    <lineage>
        <taxon>Eukaryota</taxon>
        <taxon>Haptista</taxon>
        <taxon>Haptophyta</taxon>
        <taxon>Prymnesiophyceae</taxon>
        <taxon>Prymnesiales</taxon>
        <taxon>Prymnesiaceae</taxon>
        <taxon>Prymnesium</taxon>
    </lineage>
</organism>
<sequence>MFQSASRYLPALPAGLPGAKFLRFEVPDTTFYSLAGTTFNLLNGTTGPGLLALPLAFSRCGYLTAASLLLLTFGFNHLALQYLLKSCLATREHSYIGLSLRAGPHVAAMVDWASLVFFFGSCVSYLVIIGDTFSLVSAHIGAWLGAAGPFYKAGVALHYSYLSLGMLSAFTGFCLLPLSMLRSMDSLQVTSGVAMLCIIYAIGVIVCTPPQPASLRDAASLPLSVDPFDPSDESPKEQTPSPQAAVPFRFSSESMLALPTMAFCFASQSLFPPALETLHQPATYHHLQNVVDVTMYTTFALHLLVGLSGYLRYGSETAPNVLDNLPPSPAVGVARLAIVLAFAFTYPMMIFLCRMHIQSIMARWELASQPTDAPTPVPSVESYHRLVSVLLVGASLACSVLFPNIDMLFGLLGGTTAVVISFVAPSIFWDQFVGYMYKWSHPRKLMSRALLGFAALIASLALPAIVVDILGDLYATAWWVPMSTGSGLRQWSGGIQIVEGGAQSNGQT</sequence>
<feature type="transmembrane region" description="Helical" evidence="5">
    <location>
        <begin position="383"/>
        <end position="402"/>
    </location>
</feature>
<evidence type="ECO:0000256" key="2">
    <source>
        <dbReference type="ARBA" id="ARBA00022692"/>
    </source>
</evidence>